<dbReference type="PROSITE" id="PS51141">
    <property type="entry name" value="ZF_SBP"/>
    <property type="match status" value="1"/>
</dbReference>
<dbReference type="Gene3D" id="4.10.1100.10">
    <property type="entry name" value="Transcription factor, SBP-box domain"/>
    <property type="match status" value="1"/>
</dbReference>
<dbReference type="SUPFAM" id="SSF103612">
    <property type="entry name" value="SBT domain"/>
    <property type="match status" value="1"/>
</dbReference>
<evidence type="ECO:0000256" key="4">
    <source>
        <dbReference type="ARBA" id="ARBA00022833"/>
    </source>
</evidence>
<dbReference type="GO" id="GO:0008270">
    <property type="term" value="F:zinc ion binding"/>
    <property type="evidence" value="ECO:0007669"/>
    <property type="project" value="UniProtKB-KW"/>
</dbReference>
<accession>A0AAQ3QLE7</accession>
<keyword evidence="8" id="KW-0539">Nucleus</keyword>
<keyword evidence="2" id="KW-0479">Metal-binding</keyword>
<proteinExistence type="predicted"/>
<evidence type="ECO:0000256" key="8">
    <source>
        <dbReference type="ARBA" id="ARBA00023242"/>
    </source>
</evidence>
<keyword evidence="4" id="KW-0862">Zinc</keyword>
<dbReference type="GO" id="GO:0005634">
    <property type="term" value="C:nucleus"/>
    <property type="evidence" value="ECO:0007669"/>
    <property type="project" value="UniProtKB-SubCell"/>
</dbReference>
<dbReference type="AlphaFoldDB" id="A0AAQ3QLE7"/>
<evidence type="ECO:0000256" key="10">
    <source>
        <dbReference type="SAM" id="MobiDB-lite"/>
    </source>
</evidence>
<dbReference type="Pfam" id="PF03110">
    <property type="entry name" value="SBP"/>
    <property type="match status" value="1"/>
</dbReference>
<evidence type="ECO:0000256" key="3">
    <source>
        <dbReference type="ARBA" id="ARBA00022771"/>
    </source>
</evidence>
<evidence type="ECO:0000256" key="7">
    <source>
        <dbReference type="ARBA" id="ARBA00023163"/>
    </source>
</evidence>
<sequence>MHVLLEIEIQIHTFGSVRRRTNADTSLESLMYYVQACNLHSGLNGRWQLYDLQIYPNTLISSLLQSIAIHSNSLVTSFKESQLLSLSLSLSLSGLSVHVCAVVSKLMEMSSSSLGASAGADDSLHGLMFGKKIYFEDGGVGGGASGISSNTSKAPPAPPRKGRTAVQGGQQPPPRCQVEGCEADLTGVKAYYCRHKVCGMHSKAPKVIVGGMEQRFCQQCSRFHQLTEFDQGKRSCRRRLAGHNERRRKPPPGPFASRYGQFAPSFHEPSRFRSFLMDFSYPKLSTAARNIWPTVRPGDEMANNQWHGIADAPTSAAAVHGTHPYLQNSAGRILYSSSELPPGGCVAGASDASCALSLLSTQPWGNHATRSQVPSISASSSFNATPMVHSFISNNYMADTWGFRDQGSRNMSQQTRNEIGASRADDAGGAHFSGELELALQGNGQCLENGLDREYDHHSGHIIHWSL</sequence>
<evidence type="ECO:0000313" key="12">
    <source>
        <dbReference type="EMBL" id="WOL12360.1"/>
    </source>
</evidence>
<organism evidence="12 13">
    <name type="scientific">Canna indica</name>
    <name type="common">Indian-shot</name>
    <dbReference type="NCBI Taxonomy" id="4628"/>
    <lineage>
        <taxon>Eukaryota</taxon>
        <taxon>Viridiplantae</taxon>
        <taxon>Streptophyta</taxon>
        <taxon>Embryophyta</taxon>
        <taxon>Tracheophyta</taxon>
        <taxon>Spermatophyta</taxon>
        <taxon>Magnoliopsida</taxon>
        <taxon>Liliopsida</taxon>
        <taxon>Zingiberales</taxon>
        <taxon>Cannaceae</taxon>
        <taxon>Canna</taxon>
    </lineage>
</organism>
<evidence type="ECO:0000256" key="2">
    <source>
        <dbReference type="ARBA" id="ARBA00022723"/>
    </source>
</evidence>
<dbReference type="FunFam" id="4.10.1100.10:FF:000001">
    <property type="entry name" value="Squamosa promoter-binding-like protein 14"/>
    <property type="match status" value="1"/>
</dbReference>
<comment type="subcellular location">
    <subcellularLocation>
        <location evidence="1">Nucleus</location>
    </subcellularLocation>
</comment>
<gene>
    <name evidence="12" type="ORF">Cni_G21126</name>
</gene>
<dbReference type="PANTHER" id="PTHR31251:SF226">
    <property type="entry name" value="SQUAMOSA PROMOTER-BINDING-LIKE PROTEIN 6"/>
    <property type="match status" value="1"/>
</dbReference>
<feature type="domain" description="SBP-type" evidence="11">
    <location>
        <begin position="173"/>
        <end position="250"/>
    </location>
</feature>
<evidence type="ECO:0000256" key="5">
    <source>
        <dbReference type="ARBA" id="ARBA00023015"/>
    </source>
</evidence>
<keyword evidence="5" id="KW-0805">Transcription regulation</keyword>
<feature type="region of interest" description="Disordered" evidence="10">
    <location>
        <begin position="145"/>
        <end position="175"/>
    </location>
</feature>
<dbReference type="EMBL" id="CP136895">
    <property type="protein sequence ID" value="WOL12360.1"/>
    <property type="molecule type" value="Genomic_DNA"/>
</dbReference>
<evidence type="ECO:0000313" key="13">
    <source>
        <dbReference type="Proteomes" id="UP001327560"/>
    </source>
</evidence>
<dbReference type="PANTHER" id="PTHR31251">
    <property type="entry name" value="SQUAMOSA PROMOTER-BINDING-LIKE PROTEIN 4"/>
    <property type="match status" value="1"/>
</dbReference>
<evidence type="ECO:0000256" key="6">
    <source>
        <dbReference type="ARBA" id="ARBA00023125"/>
    </source>
</evidence>
<keyword evidence="3 9" id="KW-0863">Zinc-finger</keyword>
<evidence type="ECO:0000256" key="9">
    <source>
        <dbReference type="PROSITE-ProRule" id="PRU00470"/>
    </source>
</evidence>
<feature type="compositionally biased region" description="Basic residues" evidence="10">
    <location>
        <begin position="239"/>
        <end position="250"/>
    </location>
</feature>
<keyword evidence="6" id="KW-0238">DNA-binding</keyword>
<dbReference type="Proteomes" id="UP001327560">
    <property type="component" value="Chromosome 6"/>
</dbReference>
<feature type="region of interest" description="Disordered" evidence="10">
    <location>
        <begin position="239"/>
        <end position="259"/>
    </location>
</feature>
<dbReference type="InterPro" id="IPR036893">
    <property type="entry name" value="SBP_sf"/>
</dbReference>
<evidence type="ECO:0000256" key="1">
    <source>
        <dbReference type="ARBA" id="ARBA00004123"/>
    </source>
</evidence>
<dbReference type="InterPro" id="IPR004333">
    <property type="entry name" value="SBP_dom"/>
</dbReference>
<name>A0AAQ3QLE7_9LILI</name>
<reference evidence="12 13" key="1">
    <citation type="submission" date="2023-10" db="EMBL/GenBank/DDBJ databases">
        <title>Chromosome-scale genome assembly provides insights into flower coloration mechanisms of Canna indica.</title>
        <authorList>
            <person name="Li C."/>
        </authorList>
    </citation>
    <scope>NUCLEOTIDE SEQUENCE [LARGE SCALE GENOMIC DNA]</scope>
    <source>
        <tissue evidence="12">Flower</tissue>
    </source>
</reference>
<keyword evidence="13" id="KW-1185">Reference proteome</keyword>
<keyword evidence="7" id="KW-0804">Transcription</keyword>
<dbReference type="GO" id="GO:0003677">
    <property type="term" value="F:DNA binding"/>
    <property type="evidence" value="ECO:0007669"/>
    <property type="project" value="UniProtKB-KW"/>
</dbReference>
<evidence type="ECO:0000259" key="11">
    <source>
        <dbReference type="PROSITE" id="PS51141"/>
    </source>
</evidence>
<dbReference type="InterPro" id="IPR044817">
    <property type="entry name" value="SBP-like"/>
</dbReference>
<protein>
    <recommendedName>
        <fullName evidence="11">SBP-type domain-containing protein</fullName>
    </recommendedName>
</protein>